<accession>A0A4U0R0M2</accession>
<proteinExistence type="predicted"/>
<dbReference type="InterPro" id="IPR027432">
    <property type="entry name" value="dGTP_triphosphohydrolase_C"/>
</dbReference>
<dbReference type="RefSeq" id="WP_136854908.1">
    <property type="nucleotide sequence ID" value="NZ_SUNH01000002.1"/>
</dbReference>
<reference evidence="3 4" key="1">
    <citation type="submission" date="2019-04" db="EMBL/GenBank/DDBJ databases">
        <authorList>
            <person name="Li J."/>
        </authorList>
    </citation>
    <scope>NUCLEOTIDE SEQUENCE [LARGE SCALE GENOMIC DNA]</scope>
    <source>
        <strain evidence="3 4">CCTCC AB2016182</strain>
    </source>
</reference>
<keyword evidence="4" id="KW-1185">Reference proteome</keyword>
<dbReference type="Gene3D" id="1.10.3210.10">
    <property type="entry name" value="Hypothetical protein af1432"/>
    <property type="match status" value="1"/>
</dbReference>
<organism evidence="3 4">
    <name type="scientific">Paracoccus hibiscisoli</name>
    <dbReference type="NCBI Taxonomy" id="2023261"/>
    <lineage>
        <taxon>Bacteria</taxon>
        <taxon>Pseudomonadati</taxon>
        <taxon>Pseudomonadota</taxon>
        <taxon>Alphaproteobacteria</taxon>
        <taxon>Rhodobacterales</taxon>
        <taxon>Paracoccaceae</taxon>
        <taxon>Paracoccus</taxon>
    </lineage>
</organism>
<gene>
    <name evidence="3" type="primary">dgt</name>
    <name evidence="3" type="ORF">FA740_00970</name>
</gene>
<name>A0A4U0R0M2_9RHOB</name>
<dbReference type="OrthoDB" id="9803619at2"/>
<dbReference type="Gene3D" id="1.10.3410.10">
    <property type="entry name" value="putative deoxyguanosinetriphosphate triphosphohydrolase like domain"/>
    <property type="match status" value="1"/>
</dbReference>
<evidence type="ECO:0000313" key="4">
    <source>
        <dbReference type="Proteomes" id="UP000306223"/>
    </source>
</evidence>
<evidence type="ECO:0000256" key="1">
    <source>
        <dbReference type="ARBA" id="ARBA00022801"/>
    </source>
</evidence>
<dbReference type="SMART" id="SM00471">
    <property type="entry name" value="HDc"/>
    <property type="match status" value="1"/>
</dbReference>
<evidence type="ECO:0000313" key="3">
    <source>
        <dbReference type="EMBL" id="TJZ87780.1"/>
    </source>
</evidence>
<dbReference type="GO" id="GO:0016793">
    <property type="term" value="F:triphosphoric monoester hydrolase activity"/>
    <property type="evidence" value="ECO:0007669"/>
    <property type="project" value="InterPro"/>
</dbReference>
<dbReference type="Pfam" id="PF01966">
    <property type="entry name" value="HD"/>
    <property type="match status" value="1"/>
</dbReference>
<dbReference type="PROSITE" id="PS51831">
    <property type="entry name" value="HD"/>
    <property type="match status" value="1"/>
</dbReference>
<evidence type="ECO:0000259" key="2">
    <source>
        <dbReference type="PROSITE" id="PS51831"/>
    </source>
</evidence>
<keyword evidence="1 3" id="KW-0378">Hydrolase</keyword>
<protein>
    <submittedName>
        <fullName evidence="3">DNTP triphosphohydrolase</fullName>
    </submittedName>
</protein>
<dbReference type="NCBIfam" id="TIGR01353">
    <property type="entry name" value="dGTP_triPase"/>
    <property type="match status" value="1"/>
</dbReference>
<dbReference type="AlphaFoldDB" id="A0A4U0R0M2"/>
<dbReference type="Proteomes" id="UP000306223">
    <property type="component" value="Unassembled WGS sequence"/>
</dbReference>
<feature type="domain" description="HD" evidence="2">
    <location>
        <begin position="60"/>
        <end position="254"/>
    </location>
</feature>
<dbReference type="InterPro" id="IPR023293">
    <property type="entry name" value="dGTP_triP_hydro_central_sf"/>
</dbReference>
<comment type="caution">
    <text evidence="3">The sequence shown here is derived from an EMBL/GenBank/DDBJ whole genome shotgun (WGS) entry which is preliminary data.</text>
</comment>
<dbReference type="Gene3D" id="1.10.3550.10">
    <property type="entry name" value="eoxyguanosinetriphosphate triphosphohydrolase domain-like"/>
    <property type="match status" value="1"/>
</dbReference>
<dbReference type="InterPro" id="IPR006674">
    <property type="entry name" value="HD_domain"/>
</dbReference>
<sequence length="444" mass="49673">MDWQSLLNQERSQRPKYVEQTHRPLYVQDLDRIAFSAPFRRLAHKTQVHPLYENDHLHHRLIHSIETASVGRSLGIEVGHWLEEQSRIESGKALLVGGIVQAACLAHDIGNPPFGHSGEAAIGAWFSGKFTENLGIFSEIPKDDREEFEAFEGNAQGFRILTRLEMYRNAGGMQLSNAVLGAYTKYPSGAVAKDAKPESYCGLKKFGYFRSEEVYFEDVAQKCNLLSGIGGPRKWWKRHPLAFLVEAADDITYGIIDIEDAYCSGLLSYKKTCKILEPICGVSNNDTSHLTEAEHVSYLRARSIGAAISFCVEAFKNHYAEIMSGKFNDSLIASSDKADAFHEIEVLSRGKIYPSDRKMELEVYGRNLLHNTLNGLIPIFQALHANNWDSSKLSSYEKQVTQVLNIDLRDARDASSALHILCDYVSGMTDRYTVKTSNLLGGTA</sequence>
<dbReference type="CDD" id="cd00077">
    <property type="entry name" value="HDc"/>
    <property type="match status" value="1"/>
</dbReference>
<dbReference type="InterPro" id="IPR003607">
    <property type="entry name" value="HD/PDEase_dom"/>
</dbReference>
<dbReference type="EMBL" id="SUNH01000002">
    <property type="protein sequence ID" value="TJZ87780.1"/>
    <property type="molecule type" value="Genomic_DNA"/>
</dbReference>
<dbReference type="InterPro" id="IPR006261">
    <property type="entry name" value="dGTPase"/>
</dbReference>
<dbReference type="SUPFAM" id="SSF109604">
    <property type="entry name" value="HD-domain/PDEase-like"/>
    <property type="match status" value="1"/>
</dbReference>